<dbReference type="Gene3D" id="1.20.1550.10">
    <property type="entry name" value="DsbB-like"/>
    <property type="match status" value="1"/>
</dbReference>
<name>A0A366E8D8_9HYPH</name>
<keyword evidence="3 5" id="KW-1133">Transmembrane helix</keyword>
<evidence type="ECO:0000256" key="4">
    <source>
        <dbReference type="ARBA" id="ARBA00023136"/>
    </source>
</evidence>
<feature type="transmembrane region" description="Helical" evidence="5">
    <location>
        <begin position="58"/>
        <end position="78"/>
    </location>
</feature>
<feature type="transmembrane region" description="Helical" evidence="5">
    <location>
        <begin position="165"/>
        <end position="186"/>
    </location>
</feature>
<dbReference type="Pfam" id="PF02600">
    <property type="entry name" value="DsbB"/>
    <property type="match status" value="1"/>
</dbReference>
<keyword evidence="2 5" id="KW-0812">Transmembrane</keyword>
<dbReference type="InterPro" id="IPR003752">
    <property type="entry name" value="DiS_bond_form_DsbB/BdbC"/>
</dbReference>
<reference evidence="6 7" key="1">
    <citation type="submission" date="2018-06" db="EMBL/GenBank/DDBJ databases">
        <title>Genomic Encyclopedia of Type Strains, Phase IV (KMG-IV): sequencing the most valuable type-strain genomes for metagenomic binning, comparative biology and taxonomic classification.</title>
        <authorList>
            <person name="Goeker M."/>
        </authorList>
    </citation>
    <scope>NUCLEOTIDE SEQUENCE [LARGE SCALE GENOMIC DNA]</scope>
    <source>
        <strain evidence="6 7">DSM 25619</strain>
    </source>
</reference>
<dbReference type="EMBL" id="QNRH01000001">
    <property type="protein sequence ID" value="RBO98567.1"/>
    <property type="molecule type" value="Genomic_DNA"/>
</dbReference>
<accession>A0A366E8D8</accession>
<gene>
    <name evidence="6" type="ORF">DFR47_101166</name>
</gene>
<feature type="transmembrane region" description="Helical" evidence="5">
    <location>
        <begin position="85"/>
        <end position="103"/>
    </location>
</feature>
<keyword evidence="7" id="KW-1185">Reference proteome</keyword>
<evidence type="ECO:0000313" key="7">
    <source>
        <dbReference type="Proteomes" id="UP000252893"/>
    </source>
</evidence>
<comment type="subcellular location">
    <subcellularLocation>
        <location evidence="1">Membrane</location>
        <topology evidence="1">Multi-pass membrane protein</topology>
    </subcellularLocation>
</comment>
<organism evidence="6 7">
    <name type="scientific">Pseudochrobactrum asaccharolyticum</name>
    <dbReference type="NCBI Taxonomy" id="354351"/>
    <lineage>
        <taxon>Bacteria</taxon>
        <taxon>Pseudomonadati</taxon>
        <taxon>Pseudomonadota</taxon>
        <taxon>Alphaproteobacteria</taxon>
        <taxon>Hyphomicrobiales</taxon>
        <taxon>Brucellaceae</taxon>
        <taxon>Pseudochrobactrum</taxon>
    </lineage>
</organism>
<proteinExistence type="predicted"/>
<comment type="caution">
    <text evidence="6">The sequence shown here is derived from an EMBL/GenBank/DDBJ whole genome shotgun (WGS) entry which is preliminary data.</text>
</comment>
<evidence type="ECO:0000256" key="1">
    <source>
        <dbReference type="ARBA" id="ARBA00004141"/>
    </source>
</evidence>
<feature type="transmembrane region" description="Helical" evidence="5">
    <location>
        <begin position="25"/>
        <end position="46"/>
    </location>
</feature>
<dbReference type="Proteomes" id="UP000252893">
    <property type="component" value="Unassembled WGS sequence"/>
</dbReference>
<feature type="transmembrane region" description="Helical" evidence="5">
    <location>
        <begin position="123"/>
        <end position="144"/>
    </location>
</feature>
<sequence length="202" mass="22599">MVNHTQQTMMPEPSQRQLWTQLHRLYLLAMMAMIAAILTTAMVYQYGDGELPCPLCLLQRLAMFGVCFGLVLQFRYGVSFQNSGISLLFAIFLLIVSVRQTLLDIYPREGHEYIGSAVLGLHMPVWSVLIALALITAFAVQMLLWGDARQNRRISLRKFPALRSLAVVFSLYIVLLAAINTASVFVQCGLGQCHTTGYALLK</sequence>
<dbReference type="GO" id="GO:0015035">
    <property type="term" value="F:protein-disulfide reductase activity"/>
    <property type="evidence" value="ECO:0007669"/>
    <property type="project" value="InterPro"/>
</dbReference>
<dbReference type="InterPro" id="IPR023380">
    <property type="entry name" value="DsbB-like_sf"/>
</dbReference>
<evidence type="ECO:0000256" key="5">
    <source>
        <dbReference type="SAM" id="Phobius"/>
    </source>
</evidence>
<dbReference type="SUPFAM" id="SSF158442">
    <property type="entry name" value="DsbB-like"/>
    <property type="match status" value="1"/>
</dbReference>
<dbReference type="GO" id="GO:0016020">
    <property type="term" value="C:membrane"/>
    <property type="evidence" value="ECO:0007669"/>
    <property type="project" value="UniProtKB-SubCell"/>
</dbReference>
<dbReference type="AlphaFoldDB" id="A0A366E8D8"/>
<evidence type="ECO:0000256" key="3">
    <source>
        <dbReference type="ARBA" id="ARBA00022989"/>
    </source>
</evidence>
<evidence type="ECO:0000313" key="6">
    <source>
        <dbReference type="EMBL" id="RBO98567.1"/>
    </source>
</evidence>
<dbReference type="GO" id="GO:0006457">
    <property type="term" value="P:protein folding"/>
    <property type="evidence" value="ECO:0007669"/>
    <property type="project" value="InterPro"/>
</dbReference>
<protein>
    <submittedName>
        <fullName evidence="6">Disulfide bond formation protein DsbB</fullName>
    </submittedName>
</protein>
<evidence type="ECO:0000256" key="2">
    <source>
        <dbReference type="ARBA" id="ARBA00022692"/>
    </source>
</evidence>
<keyword evidence="4 5" id="KW-0472">Membrane</keyword>